<comment type="caution">
    <text evidence="1">The sequence shown here is derived from an EMBL/GenBank/DDBJ whole genome shotgun (WGS) entry which is preliminary data.</text>
</comment>
<accession>A0ACC2AVH9</accession>
<keyword evidence="2" id="KW-1185">Reference proteome</keyword>
<evidence type="ECO:0000313" key="2">
    <source>
        <dbReference type="Proteomes" id="UP001162992"/>
    </source>
</evidence>
<sequence>MWLWDLIKASKGTWPNQGLERSGEPALNRRPGWQEAWTIGRTCRNFLELCKAGYYDGVYFHKIIPGFMCQTGDPSGTGKGGTSIYGPRFDDEMSAKCNHNKKGIVSMANSGRNTNTSQFFITFKPCPHLDGRHTVFGEVKDSSFVVMDKIQLVEVKNGRPVYPVKLYVAEVTNDPWEGVCLPFGAAIPVKPLISTAGPSCSIQ</sequence>
<proteinExistence type="predicted"/>
<name>A0ACC2AVH9_DIPCM</name>
<dbReference type="EMBL" id="CM055110">
    <property type="protein sequence ID" value="KAJ7521400.1"/>
    <property type="molecule type" value="Genomic_DNA"/>
</dbReference>
<dbReference type="Proteomes" id="UP001162992">
    <property type="component" value="Chromosome 19"/>
</dbReference>
<evidence type="ECO:0000313" key="1">
    <source>
        <dbReference type="EMBL" id="KAJ7521400.1"/>
    </source>
</evidence>
<organism evidence="1 2">
    <name type="scientific">Diphasiastrum complanatum</name>
    <name type="common">Issler's clubmoss</name>
    <name type="synonym">Lycopodium complanatum</name>
    <dbReference type="NCBI Taxonomy" id="34168"/>
    <lineage>
        <taxon>Eukaryota</taxon>
        <taxon>Viridiplantae</taxon>
        <taxon>Streptophyta</taxon>
        <taxon>Embryophyta</taxon>
        <taxon>Tracheophyta</taxon>
        <taxon>Lycopodiopsida</taxon>
        <taxon>Lycopodiales</taxon>
        <taxon>Lycopodiaceae</taxon>
        <taxon>Lycopodioideae</taxon>
        <taxon>Diphasiastrum</taxon>
    </lineage>
</organism>
<gene>
    <name evidence="1" type="ORF">O6H91_19G051800</name>
</gene>
<protein>
    <submittedName>
        <fullName evidence="1">Uncharacterized protein</fullName>
    </submittedName>
</protein>
<reference evidence="2" key="1">
    <citation type="journal article" date="2024" name="Proc. Natl. Acad. Sci. U.S.A.">
        <title>Extraordinary preservation of gene collinearity over three hundred million years revealed in homosporous lycophytes.</title>
        <authorList>
            <person name="Li C."/>
            <person name="Wickell D."/>
            <person name="Kuo L.Y."/>
            <person name="Chen X."/>
            <person name="Nie B."/>
            <person name="Liao X."/>
            <person name="Peng D."/>
            <person name="Ji J."/>
            <person name="Jenkins J."/>
            <person name="Williams M."/>
            <person name="Shu S."/>
            <person name="Plott C."/>
            <person name="Barry K."/>
            <person name="Rajasekar S."/>
            <person name="Grimwood J."/>
            <person name="Han X."/>
            <person name="Sun S."/>
            <person name="Hou Z."/>
            <person name="He W."/>
            <person name="Dai G."/>
            <person name="Sun C."/>
            <person name="Schmutz J."/>
            <person name="Leebens-Mack J.H."/>
            <person name="Li F.W."/>
            <person name="Wang L."/>
        </authorList>
    </citation>
    <scope>NUCLEOTIDE SEQUENCE [LARGE SCALE GENOMIC DNA]</scope>
    <source>
        <strain evidence="2">cv. PW_Plant_1</strain>
    </source>
</reference>